<dbReference type="EMBL" id="LJFS01000047">
    <property type="protein sequence ID" value="KPG26229.1"/>
    <property type="molecule type" value="Genomic_DNA"/>
</dbReference>
<accession>A0ABR5LKI3</accession>
<evidence type="ECO:0000313" key="2">
    <source>
        <dbReference type="EMBL" id="KPG26229.1"/>
    </source>
</evidence>
<organism evidence="2 3">
    <name type="scientific">Mycobacteroides immunogenum</name>
    <dbReference type="NCBI Taxonomy" id="83262"/>
    <lineage>
        <taxon>Bacteria</taxon>
        <taxon>Bacillati</taxon>
        <taxon>Actinomycetota</taxon>
        <taxon>Actinomycetes</taxon>
        <taxon>Mycobacteriales</taxon>
        <taxon>Mycobacteriaceae</taxon>
        <taxon>Mycobacteroides</taxon>
    </lineage>
</organism>
<reference evidence="2 3" key="1">
    <citation type="submission" date="2015-09" db="EMBL/GenBank/DDBJ databases">
        <title>Genome Sequences of Mycobacterium immunogenum Isolates, Recuperated from a Chloraminated Drinking Water Distribution System Simulator Subjected to Episodes of Nitrification.</title>
        <authorList>
            <person name="Gomez-Alvarez V."/>
            <person name="Revetta R.P."/>
        </authorList>
    </citation>
    <scope>NUCLEOTIDE SEQUENCE [LARGE SCALE GENOMIC DNA]</scope>
    <source>
        <strain evidence="2 3">H076</strain>
    </source>
</reference>
<keyword evidence="3" id="KW-1185">Reference proteome</keyword>
<keyword evidence="1" id="KW-1133">Transmembrane helix</keyword>
<dbReference type="Proteomes" id="UP000037962">
    <property type="component" value="Unassembled WGS sequence"/>
</dbReference>
<feature type="transmembrane region" description="Helical" evidence="1">
    <location>
        <begin position="6"/>
        <end position="32"/>
    </location>
</feature>
<keyword evidence="1" id="KW-0812">Transmembrane</keyword>
<dbReference type="RefSeq" id="WP_054430211.1">
    <property type="nucleotide sequence ID" value="NZ_LJFS01000047.1"/>
</dbReference>
<sequence>MPSYWYAIGAALIAVGLIGGIGLFVTGLVYALKGPTSQFDANGSATAQFDPGGSMIIYVADVEPVARLTQNTRCVARDKDNNDAAVTRYNGSMSINQWHALYVVTAHQAGNYTVSCAGYSDITYGLGPRAGRGTISAAVLGPLGGIALAGAGITILIITASRRRKPPAPQQYPYGPR</sequence>
<evidence type="ECO:0000313" key="3">
    <source>
        <dbReference type="Proteomes" id="UP000037962"/>
    </source>
</evidence>
<name>A0ABR5LKI3_9MYCO</name>
<protein>
    <recommendedName>
        <fullName evidence="4">Serine/threonine protein kinase</fullName>
    </recommendedName>
</protein>
<gene>
    <name evidence="2" type="ORF">AN912_25620</name>
</gene>
<evidence type="ECO:0008006" key="4">
    <source>
        <dbReference type="Google" id="ProtNLM"/>
    </source>
</evidence>
<feature type="transmembrane region" description="Helical" evidence="1">
    <location>
        <begin position="137"/>
        <end position="160"/>
    </location>
</feature>
<evidence type="ECO:0000256" key="1">
    <source>
        <dbReference type="SAM" id="Phobius"/>
    </source>
</evidence>
<comment type="caution">
    <text evidence="2">The sequence shown here is derived from an EMBL/GenBank/DDBJ whole genome shotgun (WGS) entry which is preliminary data.</text>
</comment>
<proteinExistence type="predicted"/>
<keyword evidence="1" id="KW-0472">Membrane</keyword>